<dbReference type="AlphaFoldDB" id="A0A7W7RT77"/>
<reference evidence="1 2" key="1">
    <citation type="submission" date="2020-08" db="EMBL/GenBank/DDBJ databases">
        <title>Sequencing the genomes of 1000 actinobacteria strains.</title>
        <authorList>
            <person name="Klenk H.-P."/>
        </authorList>
    </citation>
    <scope>NUCLEOTIDE SEQUENCE [LARGE SCALE GENOMIC DNA]</scope>
    <source>
        <strain evidence="1 2">DSM 43023</strain>
    </source>
</reference>
<sequence length="107" mass="11940">MTVSDGYYAEWAGLRRRAQDYGDERDFLREAYTSLGEAFLREGRPLGDDQYGAELEKNLPRIRERIFDAFDAYIQEIGGVRKRLGVSAAVYEAADQAGTLPSSPSGV</sequence>
<evidence type="ECO:0000313" key="1">
    <source>
        <dbReference type="EMBL" id="MBB4937148.1"/>
    </source>
</evidence>
<protein>
    <submittedName>
        <fullName evidence="1">Uncharacterized protein</fullName>
    </submittedName>
</protein>
<keyword evidence="2" id="KW-1185">Reference proteome</keyword>
<dbReference type="RefSeq" id="WP_184753566.1">
    <property type="nucleotide sequence ID" value="NZ_BAABEK010000047.1"/>
</dbReference>
<organism evidence="1 2">
    <name type="scientific">Streptosporangium album</name>
    <dbReference type="NCBI Taxonomy" id="47479"/>
    <lineage>
        <taxon>Bacteria</taxon>
        <taxon>Bacillati</taxon>
        <taxon>Actinomycetota</taxon>
        <taxon>Actinomycetes</taxon>
        <taxon>Streptosporangiales</taxon>
        <taxon>Streptosporangiaceae</taxon>
        <taxon>Streptosporangium</taxon>
    </lineage>
</organism>
<name>A0A7W7RT77_9ACTN</name>
<proteinExistence type="predicted"/>
<comment type="caution">
    <text evidence="1">The sequence shown here is derived from an EMBL/GenBank/DDBJ whole genome shotgun (WGS) entry which is preliminary data.</text>
</comment>
<dbReference type="EMBL" id="JACHJU010000001">
    <property type="protein sequence ID" value="MBB4937148.1"/>
    <property type="molecule type" value="Genomic_DNA"/>
</dbReference>
<evidence type="ECO:0000313" key="2">
    <source>
        <dbReference type="Proteomes" id="UP000534286"/>
    </source>
</evidence>
<gene>
    <name evidence="1" type="ORF">FHR32_001453</name>
</gene>
<accession>A0A7W7RT77</accession>
<dbReference type="Proteomes" id="UP000534286">
    <property type="component" value="Unassembled WGS sequence"/>
</dbReference>